<reference evidence="2" key="1">
    <citation type="submission" date="2024-07" db="EMBL/GenBank/DDBJ databases">
        <authorList>
            <person name="Bringhurst R.M."/>
            <person name="Homer T.E."/>
        </authorList>
    </citation>
    <scope>NUCLEOTIDE SEQUENCE</scope>
</reference>
<accession>A0AB39CDA2</accession>
<name>A0AB39CDA2_9VIRU</name>
<feature type="region of interest" description="Disordered" evidence="1">
    <location>
        <begin position="40"/>
        <end position="79"/>
    </location>
</feature>
<sequence>MKGQMICEMKDANGVHRQAVHLMQGTAAIGRAVGKLLHPQGYPHPGRVTTSGRGEPGAAKARAKRKVKNKAARKARKNR</sequence>
<protein>
    <submittedName>
        <fullName evidence="2">Uncharacterized protein</fullName>
    </submittedName>
</protein>
<evidence type="ECO:0000256" key="1">
    <source>
        <dbReference type="SAM" id="MobiDB-lite"/>
    </source>
</evidence>
<organism evidence="2">
    <name type="scientific">Pseudomonas phage HRDY3</name>
    <dbReference type="NCBI Taxonomy" id="3236930"/>
    <lineage>
        <taxon>Viruses</taxon>
    </lineage>
</organism>
<evidence type="ECO:0000313" key="2">
    <source>
        <dbReference type="EMBL" id="XDJ14927.1"/>
    </source>
</evidence>
<feature type="compositionally biased region" description="Basic residues" evidence="1">
    <location>
        <begin position="61"/>
        <end position="79"/>
    </location>
</feature>
<proteinExistence type="predicted"/>
<dbReference type="EMBL" id="PQ015379">
    <property type="protein sequence ID" value="XDJ14927.1"/>
    <property type="molecule type" value="Genomic_DNA"/>
</dbReference>